<evidence type="ECO:0000259" key="4">
    <source>
        <dbReference type="PROSITE" id="PS50949"/>
    </source>
</evidence>
<dbReference type="InterPro" id="IPR036390">
    <property type="entry name" value="WH_DNA-bd_sf"/>
</dbReference>
<dbReference type="InterPro" id="IPR050679">
    <property type="entry name" value="Bact_HTH_transcr_reg"/>
</dbReference>
<dbReference type="Proteomes" id="UP001206128">
    <property type="component" value="Unassembled WGS sequence"/>
</dbReference>
<dbReference type="PANTHER" id="PTHR44846:SF17">
    <property type="entry name" value="GNTR-FAMILY TRANSCRIPTIONAL REGULATOR"/>
    <property type="match status" value="1"/>
</dbReference>
<name>A0AAE3GGY2_9PSEU</name>
<dbReference type="GO" id="GO:0045892">
    <property type="term" value="P:negative regulation of DNA-templated transcription"/>
    <property type="evidence" value="ECO:0007669"/>
    <property type="project" value="TreeGrafter"/>
</dbReference>
<dbReference type="CDD" id="cd07377">
    <property type="entry name" value="WHTH_GntR"/>
    <property type="match status" value="1"/>
</dbReference>
<dbReference type="AlphaFoldDB" id="A0AAE3GGY2"/>
<keyword evidence="1" id="KW-0805">Transcription regulation</keyword>
<dbReference type="GO" id="GO:0003700">
    <property type="term" value="F:DNA-binding transcription factor activity"/>
    <property type="evidence" value="ECO:0007669"/>
    <property type="project" value="InterPro"/>
</dbReference>
<dbReference type="PRINTS" id="PR00035">
    <property type="entry name" value="HTHGNTR"/>
</dbReference>
<gene>
    <name evidence="5" type="ORF">LX83_004915</name>
</gene>
<dbReference type="InterPro" id="IPR000524">
    <property type="entry name" value="Tscrpt_reg_HTH_GntR"/>
</dbReference>
<keyword evidence="2" id="KW-0238">DNA-binding</keyword>
<accession>A0AAE3GGY2</accession>
<dbReference type="Pfam" id="PF00392">
    <property type="entry name" value="GntR"/>
    <property type="match status" value="1"/>
</dbReference>
<dbReference type="PANTHER" id="PTHR44846">
    <property type="entry name" value="MANNOSYL-D-GLYCERATE TRANSPORT/METABOLISM SYSTEM REPRESSOR MNGR-RELATED"/>
    <property type="match status" value="1"/>
</dbReference>
<sequence>MPCGAKNRVEEGTMADELGARAPKYHRVADALRREIKNGDLPPGHRLPAETTLVERFRVSLPTIRQALGVLRAEGLIESRHGIGTFVKEQRRLQRRSRGRYGNARNHQKLLTHHLRHEILFAGRGQVPAHIAEVMGVEPGTEVVIRRRHLFNKETNQPEEIGASYFPVEMADGTFLAEPEVAPKALFLCVEELTGRKYSQAQDQWIARMPTAEESAALDLPTGAPVLHVIHCARDENGDVLEVSESVWPADRVVLIDEYPIDQEPDDSAAPSEI</sequence>
<evidence type="ECO:0000256" key="3">
    <source>
        <dbReference type="ARBA" id="ARBA00023163"/>
    </source>
</evidence>
<keyword evidence="6" id="KW-1185">Reference proteome</keyword>
<evidence type="ECO:0000313" key="5">
    <source>
        <dbReference type="EMBL" id="MCP2168041.1"/>
    </source>
</evidence>
<dbReference type="Gene3D" id="1.10.10.10">
    <property type="entry name" value="Winged helix-like DNA-binding domain superfamily/Winged helix DNA-binding domain"/>
    <property type="match status" value="1"/>
</dbReference>
<dbReference type="InterPro" id="IPR011663">
    <property type="entry name" value="UTRA"/>
</dbReference>
<dbReference type="SUPFAM" id="SSF46785">
    <property type="entry name" value="Winged helix' DNA-binding domain"/>
    <property type="match status" value="1"/>
</dbReference>
<dbReference type="SMART" id="SM00866">
    <property type="entry name" value="UTRA"/>
    <property type="match status" value="1"/>
</dbReference>
<dbReference type="Gene3D" id="3.40.1410.10">
    <property type="entry name" value="Chorismate lyase-like"/>
    <property type="match status" value="1"/>
</dbReference>
<comment type="caution">
    <text evidence="5">The sequence shown here is derived from an EMBL/GenBank/DDBJ whole genome shotgun (WGS) entry which is preliminary data.</text>
</comment>
<dbReference type="EMBL" id="JAMTCK010000012">
    <property type="protein sequence ID" value="MCP2168041.1"/>
    <property type="molecule type" value="Genomic_DNA"/>
</dbReference>
<dbReference type="PROSITE" id="PS50949">
    <property type="entry name" value="HTH_GNTR"/>
    <property type="match status" value="1"/>
</dbReference>
<dbReference type="SUPFAM" id="SSF64288">
    <property type="entry name" value="Chorismate lyase-like"/>
    <property type="match status" value="1"/>
</dbReference>
<protein>
    <submittedName>
        <fullName evidence="5">GntR family transcriptional regulator</fullName>
    </submittedName>
</protein>
<dbReference type="GO" id="GO:0003677">
    <property type="term" value="F:DNA binding"/>
    <property type="evidence" value="ECO:0007669"/>
    <property type="project" value="UniProtKB-KW"/>
</dbReference>
<organism evidence="5 6">
    <name type="scientific">Goodfellowiella coeruleoviolacea</name>
    <dbReference type="NCBI Taxonomy" id="334858"/>
    <lineage>
        <taxon>Bacteria</taxon>
        <taxon>Bacillati</taxon>
        <taxon>Actinomycetota</taxon>
        <taxon>Actinomycetes</taxon>
        <taxon>Pseudonocardiales</taxon>
        <taxon>Pseudonocardiaceae</taxon>
        <taxon>Goodfellowiella</taxon>
    </lineage>
</organism>
<dbReference type="Pfam" id="PF07702">
    <property type="entry name" value="UTRA"/>
    <property type="match status" value="1"/>
</dbReference>
<evidence type="ECO:0000313" key="6">
    <source>
        <dbReference type="Proteomes" id="UP001206128"/>
    </source>
</evidence>
<keyword evidence="3" id="KW-0804">Transcription</keyword>
<reference evidence="5" key="1">
    <citation type="submission" date="2022-06" db="EMBL/GenBank/DDBJ databases">
        <title>Genomic Encyclopedia of Archaeal and Bacterial Type Strains, Phase II (KMG-II): from individual species to whole genera.</title>
        <authorList>
            <person name="Goeker M."/>
        </authorList>
    </citation>
    <scope>NUCLEOTIDE SEQUENCE</scope>
    <source>
        <strain evidence="5">DSM 43935</strain>
    </source>
</reference>
<evidence type="ECO:0000256" key="2">
    <source>
        <dbReference type="ARBA" id="ARBA00023125"/>
    </source>
</evidence>
<dbReference type="InterPro" id="IPR028978">
    <property type="entry name" value="Chorismate_lyase_/UTRA_dom_sf"/>
</dbReference>
<evidence type="ECO:0000256" key="1">
    <source>
        <dbReference type="ARBA" id="ARBA00023015"/>
    </source>
</evidence>
<dbReference type="InterPro" id="IPR036388">
    <property type="entry name" value="WH-like_DNA-bd_sf"/>
</dbReference>
<feature type="domain" description="HTH gntR-type" evidence="4">
    <location>
        <begin position="22"/>
        <end position="90"/>
    </location>
</feature>
<dbReference type="SMART" id="SM00345">
    <property type="entry name" value="HTH_GNTR"/>
    <property type="match status" value="1"/>
</dbReference>
<proteinExistence type="predicted"/>